<name>A0A0D7AFQ1_9AGAR</name>
<evidence type="ECO:0000313" key="2">
    <source>
        <dbReference type="EMBL" id="KIY49668.1"/>
    </source>
</evidence>
<feature type="region of interest" description="Disordered" evidence="1">
    <location>
        <begin position="284"/>
        <end position="375"/>
    </location>
</feature>
<dbReference type="AlphaFoldDB" id="A0A0D7AFQ1"/>
<dbReference type="Proteomes" id="UP000054144">
    <property type="component" value="Unassembled WGS sequence"/>
</dbReference>
<organism evidence="2 3">
    <name type="scientific">Fistulina hepatica ATCC 64428</name>
    <dbReference type="NCBI Taxonomy" id="1128425"/>
    <lineage>
        <taxon>Eukaryota</taxon>
        <taxon>Fungi</taxon>
        <taxon>Dikarya</taxon>
        <taxon>Basidiomycota</taxon>
        <taxon>Agaricomycotina</taxon>
        <taxon>Agaricomycetes</taxon>
        <taxon>Agaricomycetidae</taxon>
        <taxon>Agaricales</taxon>
        <taxon>Fistulinaceae</taxon>
        <taxon>Fistulina</taxon>
    </lineage>
</organism>
<dbReference type="OrthoDB" id="3009876at2759"/>
<keyword evidence="3" id="KW-1185">Reference proteome</keyword>
<evidence type="ECO:0000313" key="3">
    <source>
        <dbReference type="Proteomes" id="UP000054144"/>
    </source>
</evidence>
<sequence>MSALVHGSAGCPSSGNAYNAFYHNKAKELRELGVELPPGGVVALHNEYDEEYEALSKEERAELVESLKEDKANQACSRKQTTPAKTQDFVASCKVLADVFRGMKRRIGVDGFMVAISNDVGFEPKPFIYFSEEEIEKYMTMAVKKWDSPRVAALVQAFASAGCDVANLTKTSQEKARYLKAEIVQRMNSALVETTGKPDARMEYVHYHSRIVQGLSVVLEGWPLDKLEQPSWLGNSLVLLRKVRDALKDGTCHFRKIDKVERDHLYCEWKLKVANGELVEPTRKERVDKGISRGSRTLNAHDHDNPSDDEGDNGENIDNGPPTHPEDANVADASEAATSHSGKKRKRTSKGASKSKRTRKGAKGASGVDNQGGSA</sequence>
<gene>
    <name evidence="2" type="ORF">FISHEDRAFT_72307</name>
</gene>
<dbReference type="EMBL" id="KN881721">
    <property type="protein sequence ID" value="KIY49668.1"/>
    <property type="molecule type" value="Genomic_DNA"/>
</dbReference>
<evidence type="ECO:0000256" key="1">
    <source>
        <dbReference type="SAM" id="MobiDB-lite"/>
    </source>
</evidence>
<proteinExistence type="predicted"/>
<accession>A0A0D7AFQ1</accession>
<feature type="compositionally biased region" description="Basic residues" evidence="1">
    <location>
        <begin position="341"/>
        <end position="362"/>
    </location>
</feature>
<protein>
    <submittedName>
        <fullName evidence="2">Uncharacterized protein</fullName>
    </submittedName>
</protein>
<reference evidence="2 3" key="1">
    <citation type="journal article" date="2015" name="Fungal Genet. Biol.">
        <title>Evolution of novel wood decay mechanisms in Agaricales revealed by the genome sequences of Fistulina hepatica and Cylindrobasidium torrendii.</title>
        <authorList>
            <person name="Floudas D."/>
            <person name="Held B.W."/>
            <person name="Riley R."/>
            <person name="Nagy L.G."/>
            <person name="Koehler G."/>
            <person name="Ransdell A.S."/>
            <person name="Younus H."/>
            <person name="Chow J."/>
            <person name="Chiniquy J."/>
            <person name="Lipzen A."/>
            <person name="Tritt A."/>
            <person name="Sun H."/>
            <person name="Haridas S."/>
            <person name="LaButti K."/>
            <person name="Ohm R.A."/>
            <person name="Kues U."/>
            <person name="Blanchette R.A."/>
            <person name="Grigoriev I.V."/>
            <person name="Minto R.E."/>
            <person name="Hibbett D.S."/>
        </authorList>
    </citation>
    <scope>NUCLEOTIDE SEQUENCE [LARGE SCALE GENOMIC DNA]</scope>
    <source>
        <strain evidence="2 3">ATCC 64428</strain>
    </source>
</reference>